<dbReference type="InterPro" id="IPR023157">
    <property type="entry name" value="AGR-C-984p-like_sf"/>
</dbReference>
<dbReference type="SUPFAM" id="SSF158837">
    <property type="entry name" value="AGR C 984p-like"/>
    <property type="match status" value="1"/>
</dbReference>
<dbReference type="EMBL" id="BKCN01000003">
    <property type="protein sequence ID" value="GER03329.1"/>
    <property type="molecule type" value="Genomic_DNA"/>
</dbReference>
<reference evidence="1 2" key="1">
    <citation type="submission" date="2019-09" db="EMBL/GenBank/DDBJ databases">
        <title>NBRP : Genome information of microbial organism related human and environment.</title>
        <authorList>
            <person name="Hattori M."/>
            <person name="Oshima K."/>
            <person name="Inaba H."/>
            <person name="Suda W."/>
            <person name="Sakamoto M."/>
            <person name="Iino T."/>
            <person name="Kitahara M."/>
            <person name="Oshida Y."/>
            <person name="Iida T."/>
            <person name="Kudo T."/>
            <person name="Itoh T."/>
            <person name="Ohkuma M."/>
        </authorList>
    </citation>
    <scope>NUCLEOTIDE SEQUENCE [LARGE SCALE GENOMIC DNA]</scope>
    <source>
        <strain evidence="1 2">Q-1</strain>
    </source>
</reference>
<dbReference type="InterPro" id="IPR010626">
    <property type="entry name" value="DUF1217"/>
</dbReference>
<evidence type="ECO:0000313" key="2">
    <source>
        <dbReference type="Proteomes" id="UP000324996"/>
    </source>
</evidence>
<protein>
    <recommendedName>
        <fullName evidence="3">DUF1217 domain-containing protein</fullName>
    </recommendedName>
</protein>
<comment type="caution">
    <text evidence="1">The sequence shown here is derived from an EMBL/GenBank/DDBJ whole genome shotgun (WGS) entry which is preliminary data.</text>
</comment>
<dbReference type="Pfam" id="PF06748">
    <property type="entry name" value="DUF1217"/>
    <property type="match status" value="1"/>
</dbReference>
<dbReference type="Proteomes" id="UP000324996">
    <property type="component" value="Unassembled WGS sequence"/>
</dbReference>
<name>A0A5A7N8E2_9PROT</name>
<evidence type="ECO:0000313" key="1">
    <source>
        <dbReference type="EMBL" id="GER03329.1"/>
    </source>
</evidence>
<dbReference type="AlphaFoldDB" id="A0A5A7N8E2"/>
<organism evidence="1 2">
    <name type="scientific">Iodidimonas nitroreducens</name>
    <dbReference type="NCBI Taxonomy" id="1236968"/>
    <lineage>
        <taxon>Bacteria</taxon>
        <taxon>Pseudomonadati</taxon>
        <taxon>Pseudomonadota</taxon>
        <taxon>Alphaproteobacteria</taxon>
        <taxon>Iodidimonadales</taxon>
        <taxon>Iodidimonadaceae</taxon>
        <taxon>Iodidimonas</taxon>
    </lineage>
</organism>
<sequence>MTSSFAQFSLVDRTFNKQVETMASRGENRREIEYFVNNIANVESAEDLVKDSRLLRFSLTAFGLESQFFAKALVQQVLESNLNDPRSLARRMTDRRFRDFAAAFNFGGPGAPKNGDLDLTKAVVQQFLSVKVEEEQGKQNEAVQLALFFQRQAPRIKSFFDIFADRALSEVFRVALRLPQQVFSQDLDRLAVKLESRFDLEKLQDPVELEKFIKRFTILHDLENGGGAGGLSGVAADRLSLFRPLSLPSSGQNNLLSIPPITVRGPFVF</sequence>
<accession>A0A5A7N8E2</accession>
<keyword evidence="2" id="KW-1185">Reference proteome</keyword>
<dbReference type="RefSeq" id="WP_052370673.1">
    <property type="nucleotide sequence ID" value="NZ_BKCN01000003.1"/>
</dbReference>
<evidence type="ECO:0008006" key="3">
    <source>
        <dbReference type="Google" id="ProtNLM"/>
    </source>
</evidence>
<proteinExistence type="predicted"/>
<gene>
    <name evidence="1" type="ORF">JCM17846_10110</name>
</gene>
<dbReference type="Gene3D" id="1.10.3700.10">
    <property type="entry name" value="AGR C 984p-like"/>
    <property type="match status" value="1"/>
</dbReference>